<evidence type="ECO:0000313" key="3">
    <source>
        <dbReference type="EMBL" id="KAA5173827.1"/>
    </source>
</evidence>
<dbReference type="EMBL" id="VWCJ01000023">
    <property type="protein sequence ID" value="KAA4991672.1"/>
    <property type="molecule type" value="Genomic_DNA"/>
</dbReference>
<dbReference type="Proteomes" id="UP000429838">
    <property type="component" value="Unassembled WGS sequence"/>
</dbReference>
<name>A0A2M9UTD4_BACFG</name>
<evidence type="ECO:0000313" key="1">
    <source>
        <dbReference type="EMBL" id="KAA4748270.1"/>
    </source>
</evidence>
<evidence type="ECO:0000313" key="5">
    <source>
        <dbReference type="EMBL" id="PJY74714.1"/>
    </source>
</evidence>
<dbReference type="EMBL" id="VWEQ01000026">
    <property type="protein sequence ID" value="KAA4748270.1"/>
    <property type="molecule type" value="Genomic_DNA"/>
</dbReference>
<protein>
    <submittedName>
        <fullName evidence="1">Uncharacterized protein</fullName>
    </submittedName>
</protein>
<dbReference type="EMBL" id="PDCW01000012">
    <property type="protein sequence ID" value="PJY74714.1"/>
    <property type="molecule type" value="Genomic_DNA"/>
</dbReference>
<dbReference type="Proteomes" id="UP001058403">
    <property type="component" value="Chromosome"/>
</dbReference>
<sequence length="98" mass="11437">MLLLKIFFTTYQPSPDKGRLTCYELISYPFEIIIGLQKYGFSLNWQTISVFFWIYPVDNEPQAICRKQRPTRQKKTAGNKPHTINATIHNRQLATCSP</sequence>
<proteinExistence type="predicted"/>
<reference evidence="5" key="2">
    <citation type="submission" date="2017-10" db="EMBL/GenBank/DDBJ databases">
        <authorList>
            <person name="Banno H."/>
            <person name="Chua N.-H."/>
        </authorList>
    </citation>
    <scope>NUCLEOTIDE SEQUENCE</scope>
    <source>
        <strain evidence="5">12905</strain>
    </source>
</reference>
<evidence type="ECO:0000313" key="9">
    <source>
        <dbReference type="EMBL" id="UVR56659.1"/>
    </source>
</evidence>
<gene>
    <name evidence="5" type="ORF">CQW34_02042</name>
    <name evidence="4" type="ORF">F2Z25_21485</name>
    <name evidence="3" type="ORF">F2Z29_11555</name>
    <name evidence="2" type="ORF">F2Z89_20960</name>
    <name evidence="1" type="ORF">F3B44_20890</name>
    <name evidence="7" type="ORF">FSA03_22365</name>
    <name evidence="6" type="ORF">FSA06_22355</name>
    <name evidence="8" type="ORF">NXW39_01040</name>
    <name evidence="9" type="ORF">NXX45_00840</name>
</gene>
<dbReference type="EMBL" id="VOHV01000013">
    <property type="protein sequence ID" value="TWV37644.1"/>
    <property type="molecule type" value="Genomic_DNA"/>
</dbReference>
<dbReference type="Proteomes" id="UP000319026">
    <property type="component" value="Unassembled WGS sequence"/>
</dbReference>
<evidence type="ECO:0000313" key="14">
    <source>
        <dbReference type="Proteomes" id="UP000436803"/>
    </source>
</evidence>
<dbReference type="RefSeq" id="WP_005814466.1">
    <property type="nucleotide sequence ID" value="NZ_CAAKNW010000143.1"/>
</dbReference>
<evidence type="ECO:0000313" key="12">
    <source>
        <dbReference type="Proteomes" id="UP000319026"/>
    </source>
</evidence>
<evidence type="ECO:0000313" key="11">
    <source>
        <dbReference type="Proteomes" id="UP000315444"/>
    </source>
</evidence>
<dbReference type="Proteomes" id="UP000479773">
    <property type="component" value="Unassembled WGS sequence"/>
</dbReference>
<evidence type="ECO:0000313" key="16">
    <source>
        <dbReference type="Proteomes" id="UP000479773"/>
    </source>
</evidence>
<dbReference type="EMBL" id="VWAW01000008">
    <property type="protein sequence ID" value="KAA5173827.1"/>
    <property type="molecule type" value="Genomic_DNA"/>
</dbReference>
<organism evidence="1 16">
    <name type="scientific">Bacteroides fragilis</name>
    <dbReference type="NCBI Taxonomy" id="817"/>
    <lineage>
        <taxon>Bacteria</taxon>
        <taxon>Pseudomonadati</taxon>
        <taxon>Bacteroidota</taxon>
        <taxon>Bacteroidia</taxon>
        <taxon>Bacteroidales</taxon>
        <taxon>Bacteroidaceae</taxon>
        <taxon>Bacteroides</taxon>
    </lineage>
</organism>
<evidence type="ECO:0000313" key="6">
    <source>
        <dbReference type="EMBL" id="TWV37644.1"/>
    </source>
</evidence>
<evidence type="ECO:0000313" key="8">
    <source>
        <dbReference type="EMBL" id="UVO90214.1"/>
    </source>
</evidence>
<evidence type="ECO:0000313" key="10">
    <source>
        <dbReference type="Proteomes" id="UP000231846"/>
    </source>
</evidence>
<dbReference type="EMBL" id="CP103216">
    <property type="protein sequence ID" value="UVR56659.1"/>
    <property type="molecule type" value="Genomic_DNA"/>
</dbReference>
<dbReference type="EMBL" id="CP103070">
    <property type="protein sequence ID" value="UVO90214.1"/>
    <property type="molecule type" value="Genomic_DNA"/>
</dbReference>
<reference evidence="8" key="6">
    <citation type="submission" date="2022-08" db="EMBL/GenBank/DDBJ databases">
        <title>Genome Sequencing of Bacteroides fragilis Group Isolates with Nanopore Technology.</title>
        <authorList>
            <person name="Tisza M.J."/>
            <person name="Smith D."/>
            <person name="Dekker J.P."/>
        </authorList>
    </citation>
    <scope>NUCLEOTIDE SEQUENCE</scope>
    <source>
        <strain evidence="8">BFG-49</strain>
        <strain evidence="9">BFG-70</strain>
    </source>
</reference>
<evidence type="ECO:0000313" key="2">
    <source>
        <dbReference type="EMBL" id="KAA4991672.1"/>
    </source>
</evidence>
<evidence type="ECO:0000313" key="4">
    <source>
        <dbReference type="EMBL" id="KAA5204311.1"/>
    </source>
</evidence>
<dbReference type="Proteomes" id="UP000231846">
    <property type="component" value="Unassembled WGS sequence"/>
</dbReference>
<evidence type="ECO:0000313" key="7">
    <source>
        <dbReference type="EMBL" id="TWV44940.1"/>
    </source>
</evidence>
<reference evidence="5 10" key="1">
    <citation type="journal article" date="2017" name="MBio">
        <title>Gut Symbiont Bacteroides fragilis Secretes a Eukaryotic-Like Ubiquitin Protein That Mediates Intraspecies Antagonism.</title>
        <authorList>
            <person name="Chatzidaki-Livanis M."/>
            <person name="Coyne M.J."/>
            <person name="Roelofs K.G."/>
            <person name="Gentyala R.R."/>
            <person name="Caldwell J.M."/>
            <person name="Comstock L.E."/>
        </authorList>
    </citation>
    <scope>NUCLEOTIDE SEQUENCE [LARGE SCALE GENOMIC DNA]</scope>
    <source>
        <strain evidence="5 10">12905</strain>
    </source>
</reference>
<dbReference type="EMBL" id="VOHT01000013">
    <property type="protein sequence ID" value="TWV44940.1"/>
    <property type="molecule type" value="Genomic_DNA"/>
</dbReference>
<accession>A0A2M9UTD4</accession>
<evidence type="ECO:0000313" key="15">
    <source>
        <dbReference type="Proteomes" id="UP000460666"/>
    </source>
</evidence>
<reference evidence="7 12" key="4">
    <citation type="submission" date="2019-07" db="EMBL/GenBank/DDBJ databases">
        <title>Genome Sequencing of Bacteroides fragilis.</title>
        <authorList>
            <person name="Pinto K.M."/>
            <person name="Ruoff K.L."/>
            <person name="Price C.E."/>
            <person name="Valls R.A."/>
            <person name="O'Toole G.A."/>
        </authorList>
    </citation>
    <scope>NUCLEOTIDE SEQUENCE [LARGE SCALE GENOMIC DNA]</scope>
    <source>
        <strain evidence="7 12">AD135F_3B</strain>
    </source>
</reference>
<reference evidence="13 14" key="3">
    <citation type="journal article" date="2019" name="Nat. Med.">
        <title>A library of human gut bacterial isolates paired with longitudinal multiomics data enables mechanistic microbiome research.</title>
        <authorList>
            <person name="Poyet M."/>
            <person name="Groussin M."/>
            <person name="Gibbons S.M."/>
            <person name="Avila-Pacheco J."/>
            <person name="Jiang X."/>
            <person name="Kearney S.M."/>
            <person name="Perrotta A.R."/>
            <person name="Berdy B."/>
            <person name="Zhao S."/>
            <person name="Lieberman T.D."/>
            <person name="Swanson P.K."/>
            <person name="Smith M."/>
            <person name="Roesemann S."/>
            <person name="Alexander J.E."/>
            <person name="Rich S.A."/>
            <person name="Livny J."/>
            <person name="Vlamakis H."/>
            <person name="Clish C."/>
            <person name="Bullock K."/>
            <person name="Deik A."/>
            <person name="Scott J."/>
            <person name="Pierce K.A."/>
            <person name="Xavier R.J."/>
            <person name="Alm E.J."/>
        </authorList>
    </citation>
    <scope>NUCLEOTIDE SEQUENCE [LARGE SCALE GENOMIC DNA]</scope>
    <source>
        <strain evidence="4 13">BIOML-A1</strain>
        <strain evidence="1 16">BIOML-A106</strain>
        <strain evidence="2 15">BIOML-A46</strain>
        <strain evidence="3 14">BIOML-A7</strain>
    </source>
</reference>
<dbReference type="Proteomes" id="UP000460666">
    <property type="component" value="Unassembled WGS sequence"/>
</dbReference>
<dbReference type="AlphaFoldDB" id="A0A2M9UTD4"/>
<dbReference type="EMBL" id="VWAQ01000025">
    <property type="protein sequence ID" value="KAA5204311.1"/>
    <property type="molecule type" value="Genomic_DNA"/>
</dbReference>
<reference evidence="6 11" key="5">
    <citation type="submission" date="2019-07" db="EMBL/GenBank/DDBJ databases">
        <title>Genome sequencing of Bacteroides fragilis.</title>
        <authorList>
            <person name="Galasyn E.V."/>
            <person name="Ruoff K.L."/>
            <person name="Price C.E."/>
            <person name="Valls R.A."/>
            <person name="O'Toole G.A."/>
        </authorList>
    </citation>
    <scope>NUCLEOTIDE SEQUENCE [LARGE SCALE GENOMIC DNA]</scope>
    <source>
        <strain evidence="6 11">AD135F_1B</strain>
    </source>
</reference>
<dbReference type="Proteomes" id="UP001060330">
    <property type="component" value="Chromosome"/>
</dbReference>
<dbReference type="Proteomes" id="UP000315444">
    <property type="component" value="Unassembled WGS sequence"/>
</dbReference>
<evidence type="ECO:0000313" key="13">
    <source>
        <dbReference type="Proteomes" id="UP000429838"/>
    </source>
</evidence>
<dbReference type="Proteomes" id="UP000436803">
    <property type="component" value="Unassembled WGS sequence"/>
</dbReference>